<dbReference type="Proteomes" id="UP000790709">
    <property type="component" value="Unassembled WGS sequence"/>
</dbReference>
<protein>
    <submittedName>
        <fullName evidence="1">Uncharacterized protein</fullName>
    </submittedName>
</protein>
<evidence type="ECO:0000313" key="2">
    <source>
        <dbReference type="Proteomes" id="UP000790709"/>
    </source>
</evidence>
<reference evidence="1" key="1">
    <citation type="journal article" date="2021" name="New Phytol.">
        <title>Evolutionary innovations through gain and loss of genes in the ectomycorrhizal Boletales.</title>
        <authorList>
            <person name="Wu G."/>
            <person name="Miyauchi S."/>
            <person name="Morin E."/>
            <person name="Kuo A."/>
            <person name="Drula E."/>
            <person name="Varga T."/>
            <person name="Kohler A."/>
            <person name="Feng B."/>
            <person name="Cao Y."/>
            <person name="Lipzen A."/>
            <person name="Daum C."/>
            <person name="Hundley H."/>
            <person name="Pangilinan J."/>
            <person name="Johnson J."/>
            <person name="Barry K."/>
            <person name="LaButti K."/>
            <person name="Ng V."/>
            <person name="Ahrendt S."/>
            <person name="Min B."/>
            <person name="Choi I.G."/>
            <person name="Park H."/>
            <person name="Plett J.M."/>
            <person name="Magnuson J."/>
            <person name="Spatafora J.W."/>
            <person name="Nagy L.G."/>
            <person name="Henrissat B."/>
            <person name="Grigoriev I.V."/>
            <person name="Yang Z.L."/>
            <person name="Xu J."/>
            <person name="Martin F.M."/>
        </authorList>
    </citation>
    <scope>NUCLEOTIDE SEQUENCE</scope>
    <source>
        <strain evidence="1">KUC20120723A-06</strain>
    </source>
</reference>
<feature type="non-terminal residue" evidence="1">
    <location>
        <position position="80"/>
    </location>
</feature>
<gene>
    <name evidence="1" type="ORF">BV22DRAFT_986628</name>
</gene>
<comment type="caution">
    <text evidence="1">The sequence shown here is derived from an EMBL/GenBank/DDBJ whole genome shotgun (WGS) entry which is preliminary data.</text>
</comment>
<dbReference type="EMBL" id="MU267402">
    <property type="protein sequence ID" value="KAH7916966.1"/>
    <property type="molecule type" value="Genomic_DNA"/>
</dbReference>
<keyword evidence="2" id="KW-1185">Reference proteome</keyword>
<sequence length="80" mass="9398">IRCRLYSTWRSKPLQVAVATRCGDRIGRANRYPFVESLLDEAVLQPYVHDCLVRVHEGGVTHDFRIFFKRHCLLRINQSL</sequence>
<name>A0ACB8AVH5_9AGAM</name>
<feature type="non-terminal residue" evidence="1">
    <location>
        <position position="1"/>
    </location>
</feature>
<evidence type="ECO:0000313" key="1">
    <source>
        <dbReference type="EMBL" id="KAH7916966.1"/>
    </source>
</evidence>
<proteinExistence type="predicted"/>
<organism evidence="1 2">
    <name type="scientific">Leucogyrophana mollusca</name>
    <dbReference type="NCBI Taxonomy" id="85980"/>
    <lineage>
        <taxon>Eukaryota</taxon>
        <taxon>Fungi</taxon>
        <taxon>Dikarya</taxon>
        <taxon>Basidiomycota</taxon>
        <taxon>Agaricomycotina</taxon>
        <taxon>Agaricomycetes</taxon>
        <taxon>Agaricomycetidae</taxon>
        <taxon>Boletales</taxon>
        <taxon>Boletales incertae sedis</taxon>
        <taxon>Leucogyrophana</taxon>
    </lineage>
</organism>
<accession>A0ACB8AVH5</accession>